<protein>
    <submittedName>
        <fullName evidence="2">Uncharacterized protein</fullName>
    </submittedName>
</protein>
<keyword evidence="3" id="KW-1185">Reference proteome</keyword>
<sequence length="620" mass="69884">MEQDQIGRHHSYPLRPFILRDGNGVARPSPPTPPLHDYDFPNHTNDTVYGMNAPIPRAIDNLRNHLPLSPTASYPSTFVNEDLFSTAQSNLGSWPQSPISNSTGFDEEHLPIRLPSLLSERASSPLSSSSESYSESPSCSLSSEKSPVSHLSEPNFTAAFAKKDIFGSIMYSGIKSNALDCFEKQRLAIENTVLSNPGQRTHCWLMSFHTPDMSPHRFLEAFPHHHAEEEYPATELIWEDTSTNYVEHRPILPKVDTQKFSKGQIMYTSMEIEPCNFGPSKTTIASLPEGIRTRIMTFCTGPNDLIALIRSSSVFLQPFFRNRRAIVSQITQNMRLRFGGDMPQSCLMAALLRNMKSKCATGNSEALKAAARRIIKKILFISDTLDTAESVMTGYAHEAWENKFGPLHNATNLVLSQSEKKRFMDAICLYDAYCITFFSENAISSDDDTALRQSFLEEHGIPGEIIKRFYSITFYLHYTYHSWINSAINERYHGISARGKSSSLFLSPAKHIGPLVNHLVRSGPSVFRMLRGKAYTGRHDFLLKSLDRCETTQEYFQKITSAEGRRDKRIWAYSDIALGISRLEVQTANHFWDPVLVESLTPASSFCPTAELQLRSRPNT</sequence>
<feature type="region of interest" description="Disordered" evidence="1">
    <location>
        <begin position="1"/>
        <end position="36"/>
    </location>
</feature>
<dbReference type="EMBL" id="LUFC02000882">
    <property type="protein sequence ID" value="KAF4493539.1"/>
    <property type="molecule type" value="Genomic_DNA"/>
</dbReference>
<evidence type="ECO:0000256" key="1">
    <source>
        <dbReference type="SAM" id="MobiDB-lite"/>
    </source>
</evidence>
<dbReference type="OrthoDB" id="5063209at2759"/>
<feature type="compositionally biased region" description="Low complexity" evidence="1">
    <location>
        <begin position="123"/>
        <end position="149"/>
    </location>
</feature>
<dbReference type="AlphaFoldDB" id="A0A9P5B169"/>
<comment type="caution">
    <text evidence="2">The sequence shown here is derived from an EMBL/GenBank/DDBJ whole genome shotgun (WGS) entry which is preliminary data.</text>
</comment>
<name>A0A9P5B169_9HYPO</name>
<reference evidence="2" key="1">
    <citation type="submission" date="2020-01" db="EMBL/GenBank/DDBJ databases">
        <title>Identification and distribution of gene clusters putatively required for synthesis of sphingolipid metabolism inhibitors in phylogenetically diverse species of the filamentous fungus Fusarium.</title>
        <authorList>
            <person name="Kim H.-S."/>
            <person name="Busman M."/>
            <person name="Brown D.W."/>
            <person name="Divon H."/>
            <person name="Uhlig S."/>
            <person name="Proctor R.H."/>
        </authorList>
    </citation>
    <scope>NUCLEOTIDE SEQUENCE</scope>
    <source>
        <strain evidence="2">NRRL 31653</strain>
    </source>
</reference>
<accession>A0A9P5B169</accession>
<gene>
    <name evidence="2" type="ORF">FAGAP_10338</name>
</gene>
<evidence type="ECO:0000313" key="3">
    <source>
        <dbReference type="Proteomes" id="UP000737391"/>
    </source>
</evidence>
<feature type="region of interest" description="Disordered" evidence="1">
    <location>
        <begin position="123"/>
        <end position="150"/>
    </location>
</feature>
<evidence type="ECO:0000313" key="2">
    <source>
        <dbReference type="EMBL" id="KAF4493539.1"/>
    </source>
</evidence>
<dbReference type="Proteomes" id="UP000737391">
    <property type="component" value="Unassembled WGS sequence"/>
</dbReference>
<organism evidence="2 3">
    <name type="scientific">Fusarium agapanthi</name>
    <dbReference type="NCBI Taxonomy" id="1803897"/>
    <lineage>
        <taxon>Eukaryota</taxon>
        <taxon>Fungi</taxon>
        <taxon>Dikarya</taxon>
        <taxon>Ascomycota</taxon>
        <taxon>Pezizomycotina</taxon>
        <taxon>Sordariomycetes</taxon>
        <taxon>Hypocreomycetidae</taxon>
        <taxon>Hypocreales</taxon>
        <taxon>Nectriaceae</taxon>
        <taxon>Fusarium</taxon>
        <taxon>Fusarium fujikuroi species complex</taxon>
    </lineage>
</organism>
<proteinExistence type="predicted"/>